<comment type="caution">
    <text evidence="1">The sequence shown here is derived from an EMBL/GenBank/DDBJ whole genome shotgun (WGS) entry which is preliminary data.</text>
</comment>
<reference evidence="2" key="1">
    <citation type="submission" date="2020-01" db="EMBL/GenBank/DDBJ databases">
        <title>Draft genome sequence of the Termite Coptotermes fromosanus.</title>
        <authorList>
            <person name="Itakura S."/>
            <person name="Yosikawa Y."/>
            <person name="Umezawa K."/>
        </authorList>
    </citation>
    <scope>NUCLEOTIDE SEQUENCE [LARGE SCALE GENOMIC DNA]</scope>
</reference>
<sequence>SQTGNNAGVTSWINEESQQLLRHSRQAPPPLVNLIFQNPVSKLVGNSLKGTADLLDNLNPVKYIIPHDVHSTTATSKATTSTVTTTTQKSTPAKHTDPVGELLLGAKNVFDAAFGVKTLTTALPKPTVAPPPGGHGRGFPAVMFNTGNIFQKILEITGALLHWFDHSEPSYLITRVQSLLQSVEALREIYEQRDMDGGIGEIPEHVEAIVKNIMSLLGSVQNNKPLDVIQLLGAGQSLFQNINKLKDDFIEPVPTTPTPGGLIGNMLHGIVGLGNLLIPQKSPKTTIKSNHTSLEEVPGEFGKVARNTGKFIHTLGEIEEIIQSHHPKSNLLKFIGEIKDLAELCLTNDTLDNENILDVLQKVWFPNTTLTQIITNFGGTLQHGFPSIAILQTIGILLQQQILVDLGLNICVRSLDFLRFGNIKHYLLQAFADVENTIIGNDLNNLLAGVIDISDKLAGTFEGSLKTFDVIVDPLFSNIKHLLKLP</sequence>
<dbReference type="Proteomes" id="UP000502823">
    <property type="component" value="Unassembled WGS sequence"/>
</dbReference>
<proteinExistence type="predicted"/>
<gene>
    <name evidence="1" type="ORF">Cfor_00441</name>
</gene>
<accession>A0A6L2PAL8</accession>
<protein>
    <submittedName>
        <fullName evidence="1">Uncharacterized protein</fullName>
    </submittedName>
</protein>
<keyword evidence="2" id="KW-1185">Reference proteome</keyword>
<dbReference type="OrthoDB" id="8194758at2759"/>
<name>A0A6L2PAL8_COPFO</name>
<feature type="non-terminal residue" evidence="1">
    <location>
        <position position="1"/>
    </location>
</feature>
<dbReference type="EMBL" id="BLKM01003665">
    <property type="protein sequence ID" value="GFG29391.1"/>
    <property type="molecule type" value="Genomic_DNA"/>
</dbReference>
<dbReference type="AlphaFoldDB" id="A0A6L2PAL8"/>
<evidence type="ECO:0000313" key="1">
    <source>
        <dbReference type="EMBL" id="GFG29391.1"/>
    </source>
</evidence>
<organism evidence="1 2">
    <name type="scientific">Coptotermes formosanus</name>
    <name type="common">Formosan subterranean termite</name>
    <dbReference type="NCBI Taxonomy" id="36987"/>
    <lineage>
        <taxon>Eukaryota</taxon>
        <taxon>Metazoa</taxon>
        <taxon>Ecdysozoa</taxon>
        <taxon>Arthropoda</taxon>
        <taxon>Hexapoda</taxon>
        <taxon>Insecta</taxon>
        <taxon>Pterygota</taxon>
        <taxon>Neoptera</taxon>
        <taxon>Polyneoptera</taxon>
        <taxon>Dictyoptera</taxon>
        <taxon>Blattodea</taxon>
        <taxon>Blattoidea</taxon>
        <taxon>Termitoidae</taxon>
        <taxon>Rhinotermitidae</taxon>
        <taxon>Coptotermes</taxon>
    </lineage>
</organism>
<evidence type="ECO:0000313" key="2">
    <source>
        <dbReference type="Proteomes" id="UP000502823"/>
    </source>
</evidence>
<dbReference type="InParanoid" id="A0A6L2PAL8"/>